<keyword evidence="2" id="KW-1185">Reference proteome</keyword>
<reference evidence="1 2" key="1">
    <citation type="submission" date="2019-05" db="EMBL/GenBank/DDBJ databases">
        <title>Emergence of the Ug99 lineage of the wheat stem rust pathogen through somatic hybridization.</title>
        <authorList>
            <person name="Li F."/>
            <person name="Upadhyaya N.M."/>
            <person name="Sperschneider J."/>
            <person name="Matny O."/>
            <person name="Nguyen-Phuc H."/>
            <person name="Mago R."/>
            <person name="Raley C."/>
            <person name="Miller M.E."/>
            <person name="Silverstein K.A.T."/>
            <person name="Henningsen E."/>
            <person name="Hirsch C.D."/>
            <person name="Visser B."/>
            <person name="Pretorius Z.A."/>
            <person name="Steffenson B.J."/>
            <person name="Schwessinger B."/>
            <person name="Dodds P.N."/>
            <person name="Figueroa M."/>
        </authorList>
    </citation>
    <scope>NUCLEOTIDE SEQUENCE [LARGE SCALE GENOMIC DNA]</scope>
    <source>
        <strain evidence="1">21-0</strain>
    </source>
</reference>
<organism evidence="1 2">
    <name type="scientific">Puccinia graminis f. sp. tritici</name>
    <dbReference type="NCBI Taxonomy" id="56615"/>
    <lineage>
        <taxon>Eukaryota</taxon>
        <taxon>Fungi</taxon>
        <taxon>Dikarya</taxon>
        <taxon>Basidiomycota</taxon>
        <taxon>Pucciniomycotina</taxon>
        <taxon>Pucciniomycetes</taxon>
        <taxon>Pucciniales</taxon>
        <taxon>Pucciniaceae</taxon>
        <taxon>Puccinia</taxon>
    </lineage>
</organism>
<sequence length="75" mass="8336">MPHDSEACGPVIRNAPTPPIMLPSPEMNVVSKFRIVQVFLCSPPQHYAPLLHRLNLIAYQNEIRTIDIPSNDGSS</sequence>
<dbReference type="Proteomes" id="UP000324748">
    <property type="component" value="Unassembled WGS sequence"/>
</dbReference>
<comment type="caution">
    <text evidence="1">The sequence shown here is derived from an EMBL/GenBank/DDBJ whole genome shotgun (WGS) entry which is preliminary data.</text>
</comment>
<accession>A0A5B0PCH0</accession>
<proteinExistence type="predicted"/>
<protein>
    <submittedName>
        <fullName evidence="1">Uncharacterized protein</fullName>
    </submittedName>
</protein>
<gene>
    <name evidence="1" type="ORF">PGT21_035612</name>
</gene>
<evidence type="ECO:0000313" key="1">
    <source>
        <dbReference type="EMBL" id="KAA1098472.1"/>
    </source>
</evidence>
<dbReference type="EMBL" id="VSWC01000066">
    <property type="protein sequence ID" value="KAA1098472.1"/>
    <property type="molecule type" value="Genomic_DNA"/>
</dbReference>
<dbReference type="AlphaFoldDB" id="A0A5B0PCH0"/>
<evidence type="ECO:0000313" key="2">
    <source>
        <dbReference type="Proteomes" id="UP000324748"/>
    </source>
</evidence>
<name>A0A5B0PCH0_PUCGR</name>